<dbReference type="SUPFAM" id="SSF46689">
    <property type="entry name" value="Homeodomain-like"/>
    <property type="match status" value="1"/>
</dbReference>
<protein>
    <recommendedName>
        <fullName evidence="1">Terminase ATPase subunit N-terminal domain-containing protein</fullName>
    </recommendedName>
</protein>
<organism evidence="2 3">
    <name type="scientific">Clostridium felsineum</name>
    <dbReference type="NCBI Taxonomy" id="36839"/>
    <lineage>
        <taxon>Bacteria</taxon>
        <taxon>Bacillati</taxon>
        <taxon>Bacillota</taxon>
        <taxon>Clostridia</taxon>
        <taxon>Eubacteriales</taxon>
        <taxon>Clostridiaceae</taxon>
        <taxon>Clostridium</taxon>
    </lineage>
</organism>
<accession>A0A1S8LYL3</accession>
<dbReference type="InterPro" id="IPR006448">
    <property type="entry name" value="Phage_term_ssu_P27"/>
</dbReference>
<evidence type="ECO:0000313" key="3">
    <source>
        <dbReference type="Proteomes" id="UP000190951"/>
    </source>
</evidence>
<dbReference type="Proteomes" id="UP000190951">
    <property type="component" value="Chromosome"/>
</dbReference>
<keyword evidence="3" id="KW-1185">Reference proteome</keyword>
<reference evidence="2 3" key="1">
    <citation type="submission" date="2022-04" db="EMBL/GenBank/DDBJ databases">
        <title>Genome sequence of C. roseum typestrain.</title>
        <authorList>
            <person name="Poehlein A."/>
            <person name="Schoch T."/>
            <person name="Duerre P."/>
            <person name="Daniel R."/>
        </authorList>
    </citation>
    <scope>NUCLEOTIDE SEQUENCE [LARGE SCALE GENOMIC DNA]</scope>
    <source>
        <strain evidence="2 3">DSM 7320</strain>
    </source>
</reference>
<evidence type="ECO:0000259" key="1">
    <source>
        <dbReference type="Pfam" id="PF06056"/>
    </source>
</evidence>
<dbReference type="STRING" id="84029.CROST_28760"/>
<evidence type="ECO:0000313" key="2">
    <source>
        <dbReference type="EMBL" id="URZ12580.1"/>
    </source>
</evidence>
<dbReference type="Pfam" id="PF05119">
    <property type="entry name" value="Terminase_4"/>
    <property type="match status" value="1"/>
</dbReference>
<proteinExistence type="predicted"/>
<dbReference type="EMBL" id="CP096983">
    <property type="protein sequence ID" value="URZ12580.1"/>
    <property type="molecule type" value="Genomic_DNA"/>
</dbReference>
<feature type="domain" description="Terminase ATPase subunit N-terminal" evidence="1">
    <location>
        <begin position="17"/>
        <end position="48"/>
    </location>
</feature>
<name>A0A1S8LYL3_9CLOT</name>
<dbReference type="Pfam" id="PF06056">
    <property type="entry name" value="Terminase_5"/>
    <property type="match status" value="1"/>
</dbReference>
<dbReference type="AlphaFoldDB" id="A0A1S8LYL3"/>
<dbReference type="Gene3D" id="1.10.10.60">
    <property type="entry name" value="Homeodomain-like"/>
    <property type="match status" value="1"/>
</dbReference>
<dbReference type="InterPro" id="IPR010332">
    <property type="entry name" value="ATPase_terminase-su_N"/>
</dbReference>
<dbReference type="RefSeq" id="WP_077834825.1">
    <property type="nucleotide sequence ID" value="NZ_CP096983.1"/>
</dbReference>
<dbReference type="KEGG" id="crw:CROST_033030"/>
<sequence length="165" mass="19456">MNDRENLANSEKAYEDYISGMTYKRIADKYEVSINTVKSWKKRYKWTRDCTQKKGCSEKSVHKVETILFHEIKEDLLKQLENNGTYGKHYEDLINDYMSMWNIKNRLIVDIKERGVSVEWNNGKQHGMKKNDSISELNKTNAQMLKILSELGLKPIPQEDDFDDI</sequence>
<dbReference type="InterPro" id="IPR009057">
    <property type="entry name" value="Homeodomain-like_sf"/>
</dbReference>
<gene>
    <name evidence="2" type="ORF">CROST_033030</name>
</gene>